<dbReference type="EMBL" id="SJPF01000006">
    <property type="protein sequence ID" value="TWT29825.1"/>
    <property type="molecule type" value="Genomic_DNA"/>
</dbReference>
<evidence type="ECO:0000256" key="1">
    <source>
        <dbReference type="SAM" id="MobiDB-lite"/>
    </source>
</evidence>
<comment type="caution">
    <text evidence="2">The sequence shown here is derived from an EMBL/GenBank/DDBJ whole genome shotgun (WGS) entry which is preliminary data.</text>
</comment>
<evidence type="ECO:0000313" key="3">
    <source>
        <dbReference type="Proteomes" id="UP000318878"/>
    </source>
</evidence>
<proteinExistence type="predicted"/>
<keyword evidence="3" id="KW-1185">Reference proteome</keyword>
<dbReference type="AlphaFoldDB" id="A0A5C5UWS7"/>
<reference evidence="2 3" key="1">
    <citation type="submission" date="2019-02" db="EMBL/GenBank/DDBJ databases">
        <title>Deep-cultivation of Planctomycetes and their phenomic and genomic characterization uncovers novel biology.</title>
        <authorList>
            <person name="Wiegand S."/>
            <person name="Jogler M."/>
            <person name="Boedeker C."/>
            <person name="Pinto D."/>
            <person name="Vollmers J."/>
            <person name="Rivas-Marin E."/>
            <person name="Kohn T."/>
            <person name="Peeters S.H."/>
            <person name="Heuer A."/>
            <person name="Rast P."/>
            <person name="Oberbeckmann S."/>
            <person name="Bunk B."/>
            <person name="Jeske O."/>
            <person name="Meyerdierks A."/>
            <person name="Storesund J.E."/>
            <person name="Kallscheuer N."/>
            <person name="Luecker S."/>
            <person name="Lage O.M."/>
            <person name="Pohl T."/>
            <person name="Merkel B.J."/>
            <person name="Hornburger P."/>
            <person name="Mueller R.-W."/>
            <person name="Bruemmer F."/>
            <person name="Labrenz M."/>
            <person name="Spormann A.M."/>
            <person name="Op Den Camp H."/>
            <person name="Overmann J."/>
            <person name="Amann R."/>
            <person name="Jetten M.S.M."/>
            <person name="Mascher T."/>
            <person name="Medema M.H."/>
            <person name="Devos D.P."/>
            <person name="Kaster A.-K."/>
            <person name="Ovreas L."/>
            <person name="Rohde M."/>
            <person name="Galperin M.Y."/>
            <person name="Jogler C."/>
        </authorList>
    </citation>
    <scope>NUCLEOTIDE SEQUENCE [LARGE SCALE GENOMIC DNA]</scope>
    <source>
        <strain evidence="2 3">Enr8</strain>
    </source>
</reference>
<accession>A0A5C5UWS7</accession>
<gene>
    <name evidence="2" type="ORF">Enr8_44800</name>
</gene>
<name>A0A5C5UWS7_9BACT</name>
<protein>
    <submittedName>
        <fullName evidence="2">Uncharacterized protein</fullName>
    </submittedName>
</protein>
<dbReference type="Proteomes" id="UP000318878">
    <property type="component" value="Unassembled WGS sequence"/>
</dbReference>
<organism evidence="2 3">
    <name type="scientific">Blastopirellula retiformator</name>
    <dbReference type="NCBI Taxonomy" id="2527970"/>
    <lineage>
        <taxon>Bacteria</taxon>
        <taxon>Pseudomonadati</taxon>
        <taxon>Planctomycetota</taxon>
        <taxon>Planctomycetia</taxon>
        <taxon>Pirellulales</taxon>
        <taxon>Pirellulaceae</taxon>
        <taxon>Blastopirellula</taxon>
    </lineage>
</organism>
<feature type="region of interest" description="Disordered" evidence="1">
    <location>
        <begin position="18"/>
        <end position="59"/>
    </location>
</feature>
<sequence length="59" mass="6519">MLRLPARISVDMAASRPVLAPTDSGSLTEFENSAYPDSFDQSFAPYKPSRSPETIDQWA</sequence>
<evidence type="ECO:0000313" key="2">
    <source>
        <dbReference type="EMBL" id="TWT29825.1"/>
    </source>
</evidence>